<evidence type="ECO:0000313" key="2">
    <source>
        <dbReference type="Proteomes" id="UP000001698"/>
    </source>
</evidence>
<evidence type="ECO:0000313" key="1">
    <source>
        <dbReference type="EMBL" id="ACB92752.1"/>
    </source>
</evidence>
<dbReference type="RefSeq" id="WP_012382654.1">
    <property type="nucleotide sequence ID" value="NC_010577.1"/>
</dbReference>
<dbReference type="SUPFAM" id="SSF160472">
    <property type="entry name" value="NMB0513-like"/>
    <property type="match status" value="1"/>
</dbReference>
<gene>
    <name evidence="1" type="ordered locus">XfasM23_1334</name>
</gene>
<proteinExistence type="predicted"/>
<dbReference type="GeneID" id="93905061"/>
<dbReference type="Pfam" id="PF04591">
    <property type="entry name" value="DUF596"/>
    <property type="match status" value="1"/>
</dbReference>
<protein>
    <recommendedName>
        <fullName evidence="3">DUF596 domain-containing protein</fullName>
    </recommendedName>
</protein>
<accession>B2I5W3</accession>
<dbReference type="InterPro" id="IPR007670">
    <property type="entry name" value="DUF596"/>
</dbReference>
<dbReference type="EMBL" id="CP001011">
    <property type="protein sequence ID" value="ACB92752.1"/>
    <property type="molecule type" value="Genomic_DNA"/>
</dbReference>
<organism evidence="1 2">
    <name type="scientific">Xylella fastidiosa (strain M23)</name>
    <dbReference type="NCBI Taxonomy" id="405441"/>
    <lineage>
        <taxon>Bacteria</taxon>
        <taxon>Pseudomonadati</taxon>
        <taxon>Pseudomonadota</taxon>
        <taxon>Gammaproteobacteria</taxon>
        <taxon>Lysobacterales</taxon>
        <taxon>Lysobacteraceae</taxon>
        <taxon>Xylella</taxon>
    </lineage>
</organism>
<dbReference type="InterPro" id="IPR023138">
    <property type="entry name" value="NMB0513-like_sf"/>
</dbReference>
<dbReference type="KEGG" id="xfn:XfasM23_1334"/>
<dbReference type="HOGENOM" id="CLU_132704_0_0_6"/>
<name>B2I5W3_XYLF2</name>
<dbReference type="Proteomes" id="UP000001698">
    <property type="component" value="Chromosome"/>
</dbReference>
<sequence length="186" mass="21561">MRCLDESLTSHPVAVIYLDTPMSRPQRAIPVAILIRENNRILFKLFLFFKLKQGDFMLTQEQIDIIREGPDYFLESIWFRIGQLYGLSPGQIDHDSFEERKNDLFFLLGKLLDEGQIKIGNHKGNFISGPTPALVEMFRSSFPDSDEKAQAIWFITECPGGIVWVLKGQGEKGQDVYKWWLFKDEK</sequence>
<dbReference type="Gene3D" id="1.10.3510.10">
    <property type="entry name" value="NMB0513-like"/>
    <property type="match status" value="1"/>
</dbReference>
<dbReference type="AlphaFoldDB" id="B2I5W3"/>
<evidence type="ECO:0008006" key="3">
    <source>
        <dbReference type="Google" id="ProtNLM"/>
    </source>
</evidence>
<reference evidence="1 2" key="1">
    <citation type="journal article" date="2010" name="J. Bacteriol.">
        <title>Whole genome sequences of two Xylella fastidiosa strains (M12 and M23) causing almond leaf scorch disease in California.</title>
        <authorList>
            <person name="Chen J."/>
            <person name="Xie G."/>
            <person name="Han S."/>
            <person name="Chertkov O."/>
            <person name="Sims D."/>
            <person name="Civerolo E.L."/>
        </authorList>
    </citation>
    <scope>NUCLEOTIDE SEQUENCE [LARGE SCALE GENOMIC DNA]</scope>
    <source>
        <strain evidence="1 2">M23</strain>
    </source>
</reference>